<dbReference type="SUPFAM" id="SSF48371">
    <property type="entry name" value="ARM repeat"/>
    <property type="match status" value="2"/>
</dbReference>
<name>A0ABQ9YUY7_9CRUS</name>
<keyword evidence="2" id="KW-0810">Translation regulation</keyword>
<dbReference type="Pfam" id="PF02854">
    <property type="entry name" value="MIF4G"/>
    <property type="match status" value="1"/>
</dbReference>
<dbReference type="InterPro" id="IPR023175">
    <property type="entry name" value="Vta1/CALS_N_sf"/>
</dbReference>
<dbReference type="CDD" id="cd11559">
    <property type="entry name" value="W2_eIF4G1_like"/>
    <property type="match status" value="1"/>
</dbReference>
<gene>
    <name evidence="5" type="ORF">OUZ56_006211</name>
</gene>
<dbReference type="PANTHER" id="PTHR23253:SF78">
    <property type="entry name" value="EUKARYOTIC TRANSLATION INITIATION FACTOR 4G1, ISOFORM B-RELATED"/>
    <property type="match status" value="1"/>
</dbReference>
<accession>A0ABQ9YUY7</accession>
<proteinExistence type="predicted"/>
<dbReference type="Pfam" id="PF04652">
    <property type="entry name" value="Vta1"/>
    <property type="match status" value="1"/>
</dbReference>
<sequence>MPIPFLFGSVPTNLKSIQEYLDVAADYETTDVSVSYWSRVYALQQGFSLLKDREDLEFLLDLMEWLGGKKEELKSLKTVCDLVEAQLHVENVAHNLLTWAESGFQLFPINQFNKIVVGAFFSAKILLDVCSIFGELNNEMAKKKKYVSLHVVNMKNCKTPSYTEMMPNILTTLKHKSDPHPVISGNNDLSSVAKKIYDRIFLLNLRNKPSSMKQPLGLLTQEVVRGGQSEEDISKKGIGPKLSVSPKLRPAKVALKKFTELLNELNPSTWEKLLPTIKGFRMNYEKRLLEITDLIYDKAIEEPNLLPVYAKLCRVLWYRKVPCASNPSSTTNFRAFMLVRVLKEFEKANTNTSGAKTEKEEVKSAETETEKLEITLGEKNGRKHTFANIKFMAELFKLKLVAVHVIHDCIVWLLDQNEDESALECLCSVLVTIGKELETPNERPTANPKYLEDISSYYRALEAILDYTEMSNRVRALIREVIDMRNSGWQSRHDNSFVKIEQDPSECEEQDLKNDRQFKNSSKCLDDFSRIVDNAFQNGEGTERAKLEIEQIPETPKVDQKPAASTEAGEKVCPLVQEAATSSGIEIVLDEGETRGGESSVGHKRENGTARLENEKTYDDVGDVSCESPTEKSSCNAFQQSLKQYLREENQSTTDEVCIWIQKEYVGEVDATFIRALMTCIIETSIEGSGMESKLNHAVFKQRVEVLRRYVGKVNDRELQVLTVVQTLLNKCQHPEGLIRSIFETLCNGEVISEASVQSWVFEANPSLLEENLDSLGMKLLVWFNELVIETEQTHN</sequence>
<protein>
    <recommendedName>
        <fullName evidence="4">W2 domain-containing protein</fullName>
    </recommendedName>
</protein>
<comment type="caution">
    <text evidence="5">The sequence shown here is derived from an EMBL/GenBank/DDBJ whole genome shotgun (WGS) entry which is preliminary data.</text>
</comment>
<dbReference type="InterPro" id="IPR016024">
    <property type="entry name" value="ARM-type_fold"/>
</dbReference>
<evidence type="ECO:0000259" key="4">
    <source>
        <dbReference type="PROSITE" id="PS51363"/>
    </source>
</evidence>
<dbReference type="InterPro" id="IPR003307">
    <property type="entry name" value="W2_domain"/>
</dbReference>
<evidence type="ECO:0000256" key="1">
    <source>
        <dbReference type="ARBA" id="ARBA00004308"/>
    </source>
</evidence>
<dbReference type="InterPro" id="IPR003890">
    <property type="entry name" value="MIF4G-like_typ-3"/>
</dbReference>
<evidence type="ECO:0000313" key="6">
    <source>
        <dbReference type="Proteomes" id="UP001234178"/>
    </source>
</evidence>
<reference evidence="5 6" key="1">
    <citation type="journal article" date="2023" name="Nucleic Acids Res.">
        <title>The hologenome of Daphnia magna reveals possible DNA methylation and microbiome-mediated evolution of the host genome.</title>
        <authorList>
            <person name="Chaturvedi A."/>
            <person name="Li X."/>
            <person name="Dhandapani V."/>
            <person name="Marshall H."/>
            <person name="Kissane S."/>
            <person name="Cuenca-Cambronero M."/>
            <person name="Asole G."/>
            <person name="Calvet F."/>
            <person name="Ruiz-Romero M."/>
            <person name="Marangio P."/>
            <person name="Guigo R."/>
            <person name="Rago D."/>
            <person name="Mirbahai L."/>
            <person name="Eastwood N."/>
            <person name="Colbourne J.K."/>
            <person name="Zhou J."/>
            <person name="Mallon E."/>
            <person name="Orsini L."/>
        </authorList>
    </citation>
    <scope>NUCLEOTIDE SEQUENCE [LARGE SCALE GENOMIC DNA]</scope>
    <source>
        <strain evidence="5">LRV0_1</strain>
    </source>
</reference>
<evidence type="ECO:0000313" key="5">
    <source>
        <dbReference type="EMBL" id="KAK4004478.1"/>
    </source>
</evidence>
<evidence type="ECO:0000256" key="3">
    <source>
        <dbReference type="ARBA" id="ARBA00023136"/>
    </source>
</evidence>
<dbReference type="PROSITE" id="PS51363">
    <property type="entry name" value="W2"/>
    <property type="match status" value="1"/>
</dbReference>
<evidence type="ECO:0000256" key="2">
    <source>
        <dbReference type="ARBA" id="ARBA00022845"/>
    </source>
</evidence>
<feature type="domain" description="W2" evidence="4">
    <location>
        <begin position="628"/>
        <end position="796"/>
    </location>
</feature>
<dbReference type="Gene3D" id="1.25.40.180">
    <property type="match status" value="2"/>
</dbReference>
<dbReference type="PANTHER" id="PTHR23253">
    <property type="entry name" value="EUKARYOTIC TRANSLATION INITIATION FACTOR 4 GAMMA"/>
    <property type="match status" value="1"/>
</dbReference>
<organism evidence="5 6">
    <name type="scientific">Daphnia magna</name>
    <dbReference type="NCBI Taxonomy" id="35525"/>
    <lineage>
        <taxon>Eukaryota</taxon>
        <taxon>Metazoa</taxon>
        <taxon>Ecdysozoa</taxon>
        <taxon>Arthropoda</taxon>
        <taxon>Crustacea</taxon>
        <taxon>Branchiopoda</taxon>
        <taxon>Diplostraca</taxon>
        <taxon>Cladocera</taxon>
        <taxon>Anomopoda</taxon>
        <taxon>Daphniidae</taxon>
        <taxon>Daphnia</taxon>
    </lineage>
</organism>
<dbReference type="EMBL" id="JAOYFB010000001">
    <property type="protein sequence ID" value="KAK4004478.1"/>
    <property type="molecule type" value="Genomic_DNA"/>
</dbReference>
<comment type="subcellular location">
    <subcellularLocation>
        <location evidence="1">Endomembrane system</location>
    </subcellularLocation>
</comment>
<keyword evidence="6" id="KW-1185">Reference proteome</keyword>
<dbReference type="SMART" id="SM00543">
    <property type="entry name" value="MIF4G"/>
    <property type="match status" value="1"/>
</dbReference>
<dbReference type="InterPro" id="IPR039431">
    <property type="entry name" value="Vta1/CALS_N"/>
</dbReference>
<dbReference type="Gene3D" id="1.25.40.270">
    <property type="entry name" value="Vacuolar protein sorting-associated protein vta1"/>
    <property type="match status" value="1"/>
</dbReference>
<keyword evidence="3" id="KW-0472">Membrane</keyword>
<dbReference type="Proteomes" id="UP001234178">
    <property type="component" value="Unassembled WGS sequence"/>
</dbReference>